<evidence type="ECO:0000256" key="1">
    <source>
        <dbReference type="ARBA" id="ARBA00022598"/>
    </source>
</evidence>
<keyword evidence="2 4" id="KW-0547">Nucleotide-binding</keyword>
<dbReference type="SUPFAM" id="SSF56059">
    <property type="entry name" value="Glutathione synthetase ATP-binding domain-like"/>
    <property type="match status" value="1"/>
</dbReference>
<dbReference type="InterPro" id="IPR013815">
    <property type="entry name" value="ATP_grasp_subdomain_1"/>
</dbReference>
<comment type="caution">
    <text evidence="6">The sequence shown here is derived from an EMBL/GenBank/DDBJ whole genome shotgun (WGS) entry which is preliminary data.</text>
</comment>
<dbReference type="Proteomes" id="UP000473278">
    <property type="component" value="Unassembled WGS sequence"/>
</dbReference>
<evidence type="ECO:0000313" key="6">
    <source>
        <dbReference type="EMBL" id="NGP76678.1"/>
    </source>
</evidence>
<evidence type="ECO:0000256" key="3">
    <source>
        <dbReference type="ARBA" id="ARBA00022840"/>
    </source>
</evidence>
<keyword evidence="3 4" id="KW-0067">ATP-binding</keyword>
<dbReference type="EMBL" id="JAALLT010000003">
    <property type="protein sequence ID" value="NGP76678.1"/>
    <property type="molecule type" value="Genomic_DNA"/>
</dbReference>
<protein>
    <submittedName>
        <fullName evidence="6">ATP-grasp domain-containing protein</fullName>
    </submittedName>
</protein>
<dbReference type="InterPro" id="IPR011761">
    <property type="entry name" value="ATP-grasp"/>
</dbReference>
<dbReference type="Gene3D" id="3.30.1490.20">
    <property type="entry name" value="ATP-grasp fold, A domain"/>
    <property type="match status" value="1"/>
</dbReference>
<gene>
    <name evidence="6" type="ORF">G3570_08540</name>
</gene>
<reference evidence="6 7" key="1">
    <citation type="submission" date="2020-02" db="EMBL/GenBank/DDBJ databases">
        <title>Balneolaceae bacterium YR4-1, complete genome.</title>
        <authorList>
            <person name="Li Y."/>
            <person name="Wu S."/>
        </authorList>
    </citation>
    <scope>NUCLEOTIDE SEQUENCE [LARGE SCALE GENOMIC DNA]</scope>
    <source>
        <strain evidence="6 7">YR4-1</strain>
    </source>
</reference>
<proteinExistence type="predicted"/>
<evidence type="ECO:0000256" key="2">
    <source>
        <dbReference type="ARBA" id="ARBA00022741"/>
    </source>
</evidence>
<name>A0A6M1SWV6_9BACT</name>
<dbReference type="Pfam" id="PF13535">
    <property type="entry name" value="ATP-grasp_4"/>
    <property type="match status" value="1"/>
</dbReference>
<dbReference type="AlphaFoldDB" id="A0A6M1SWV6"/>
<dbReference type="PANTHER" id="PTHR43585:SF2">
    <property type="entry name" value="ATP-GRASP ENZYME FSQD"/>
    <property type="match status" value="1"/>
</dbReference>
<dbReference type="RefSeq" id="WP_165141329.1">
    <property type="nucleotide sequence ID" value="NZ_JAALLT010000003.1"/>
</dbReference>
<dbReference type="PROSITE" id="PS50975">
    <property type="entry name" value="ATP_GRASP"/>
    <property type="match status" value="1"/>
</dbReference>
<dbReference type="Gene3D" id="3.40.50.20">
    <property type="match status" value="1"/>
</dbReference>
<dbReference type="InterPro" id="IPR052032">
    <property type="entry name" value="ATP-dep_AA_Ligase"/>
</dbReference>
<keyword evidence="1" id="KW-0436">Ligase</keyword>
<dbReference type="GO" id="GO:0046872">
    <property type="term" value="F:metal ion binding"/>
    <property type="evidence" value="ECO:0007669"/>
    <property type="project" value="InterPro"/>
</dbReference>
<feature type="non-terminal residue" evidence="6">
    <location>
        <position position="343"/>
    </location>
</feature>
<sequence length="343" mass="38035">MKKKLAIIGASYLQRPLVEKAKEMGLETHVFAWREGNEVDDISDYYYPISILEKEEILAKCKEIDIDGITSIASDIAMPTVNYIAEKLNLVGNSIAATTISTDKFEMRKALINCGVSCPKFKLYTEPTFNEKEYYKFPVIVKPTDRSGSRGVTKVQNPENVNEAISKALKNSINGRAIVEEFIEGREFSVEFISFKGEHEFLAITDKVTTGAPYFVEIEHHQPAAISDQIKEKIIAEVQKSLKCLNLVNGASHSEVLLTKDGEVKVVEIAGRMGGELIGSHMVPLATGVDFVKAVVKVALGEFNLENFKPIEKGFSGVYYVIPKAGTISKIIDNSHQYSDIVF</sequence>
<accession>A0A6M1SWV6</accession>
<keyword evidence="7" id="KW-1185">Reference proteome</keyword>
<evidence type="ECO:0000256" key="4">
    <source>
        <dbReference type="PROSITE-ProRule" id="PRU00409"/>
    </source>
</evidence>
<dbReference type="GO" id="GO:0005524">
    <property type="term" value="F:ATP binding"/>
    <property type="evidence" value="ECO:0007669"/>
    <property type="project" value="UniProtKB-UniRule"/>
</dbReference>
<dbReference type="PANTHER" id="PTHR43585">
    <property type="entry name" value="FUMIPYRROLE BIOSYNTHESIS PROTEIN C"/>
    <property type="match status" value="1"/>
</dbReference>
<feature type="domain" description="ATP-grasp" evidence="5">
    <location>
        <begin position="108"/>
        <end position="300"/>
    </location>
</feature>
<dbReference type="Gene3D" id="3.30.470.20">
    <property type="entry name" value="ATP-grasp fold, B domain"/>
    <property type="match status" value="1"/>
</dbReference>
<evidence type="ECO:0000259" key="5">
    <source>
        <dbReference type="PROSITE" id="PS50975"/>
    </source>
</evidence>
<evidence type="ECO:0000313" key="7">
    <source>
        <dbReference type="Proteomes" id="UP000473278"/>
    </source>
</evidence>
<dbReference type="GO" id="GO:0016874">
    <property type="term" value="F:ligase activity"/>
    <property type="evidence" value="ECO:0007669"/>
    <property type="project" value="UniProtKB-KW"/>
</dbReference>
<organism evidence="6 7">
    <name type="scientific">Halalkalibaculum roseum</name>
    <dbReference type="NCBI Taxonomy" id="2709311"/>
    <lineage>
        <taxon>Bacteria</taxon>
        <taxon>Pseudomonadati</taxon>
        <taxon>Balneolota</taxon>
        <taxon>Balneolia</taxon>
        <taxon>Balneolales</taxon>
        <taxon>Balneolaceae</taxon>
        <taxon>Halalkalibaculum</taxon>
    </lineage>
</organism>